<accession>A0A176VRW1</accession>
<feature type="region of interest" description="Disordered" evidence="1">
    <location>
        <begin position="113"/>
        <end position="138"/>
    </location>
</feature>
<dbReference type="Proteomes" id="UP000077202">
    <property type="component" value="Unassembled WGS sequence"/>
</dbReference>
<feature type="region of interest" description="Disordered" evidence="1">
    <location>
        <begin position="305"/>
        <end position="356"/>
    </location>
</feature>
<sequence>MHVRGRDTDGEGYSSGERVERGRTGSRISALRRSSGEKNESTARDRDAEGSSFFTLCHDVLLRDSSRETDKAHLGAAFLKQDSPRLGSFGPCRSRSRSPEWVRASVGHRIDPTGLRAREKEQEQEQGREWSMAPTTDTGVSTSVLPIDKCFISFNCPTLPTPSYGLGSKTLDRTNAAARARSPCASAPSTSASTSSYASASISKSCRFASSSSGRYAACNASARLRWFSKPQPRGVRQLQVLNHSSRHLKREWEKRCCPPQDGFRLASERAVKSPQHPRNAVFGNARPRCPVEPQTGHILARTHRSLHSGDRSGEWRAVRGARSRRSSRVARRDVPQCEHRLRHRRQQQQQSKRFTPLQSCAVGHFLFAKKNWRPGASIGPRKRSTSEARAEDDPERIKKARRQGGFDMPESGSSSSIPTSEGKFYELSNWPKPSAGVNVYQLYDCAEDSDRAGGKSDFGGVLLNGEEREGGGEVEDRRTIREDRGQKVGERDDDDVESPTSSASAADAKMARKFHQTDEGVVQLKNYSNGAEVYIVGTSHVSRKSVKEVQQIIEKVRPNYVLVELCRQRYDSLELRKTIKKISLLEHIIEKLTKGRARLLGAALSRMQPHHSSYPGQEFQVAMEAGKRVGAEIVLGDQEIEKTLMLLGDFDLNMSMQDAFRLFGQPMPPDMAKALGRGQDVSKTELFERFRDRRVVRRFNEEMKKGAPHIHKILVDDRNEIMAKRLRSLPGKVVAVVGLAHVDGLEQLWHEYNEKC</sequence>
<evidence type="ECO:0000313" key="3">
    <source>
        <dbReference type="Proteomes" id="UP000077202"/>
    </source>
</evidence>
<feature type="compositionally biased region" description="Low complexity" evidence="1">
    <location>
        <begin position="410"/>
        <end position="421"/>
    </location>
</feature>
<feature type="compositionally biased region" description="Basic and acidic residues" evidence="1">
    <location>
        <begin position="331"/>
        <end position="340"/>
    </location>
</feature>
<feature type="region of interest" description="Disordered" evidence="1">
    <location>
        <begin position="455"/>
        <end position="513"/>
    </location>
</feature>
<evidence type="ECO:0000256" key="1">
    <source>
        <dbReference type="SAM" id="MobiDB-lite"/>
    </source>
</evidence>
<feature type="compositionally biased region" description="Basic and acidic residues" evidence="1">
    <location>
        <begin position="34"/>
        <end position="48"/>
    </location>
</feature>
<dbReference type="AlphaFoldDB" id="A0A176VRW1"/>
<feature type="compositionally biased region" description="Basic and acidic residues" evidence="1">
    <location>
        <begin position="308"/>
        <end position="318"/>
    </location>
</feature>
<reference evidence="2" key="1">
    <citation type="submission" date="2016-03" db="EMBL/GenBank/DDBJ databases">
        <title>Mechanisms controlling the formation of the plant cell surface in tip-growing cells are functionally conserved among land plants.</title>
        <authorList>
            <person name="Honkanen S."/>
            <person name="Jones V.A."/>
            <person name="Morieri G."/>
            <person name="Champion C."/>
            <person name="Hetherington A.J."/>
            <person name="Kelly S."/>
            <person name="Saint-Marcoux D."/>
            <person name="Proust H."/>
            <person name="Prescott H."/>
            <person name="Dolan L."/>
        </authorList>
    </citation>
    <scope>NUCLEOTIDE SEQUENCE [LARGE SCALE GENOMIC DNA]</scope>
    <source>
        <tissue evidence="2">Whole gametophyte</tissue>
    </source>
</reference>
<dbReference type="PANTHER" id="PTHR21530:SF15">
    <property type="entry name" value="TRAB FAMILY PROTEIN"/>
    <property type="match status" value="1"/>
</dbReference>
<feature type="compositionally biased region" description="Basic and acidic residues" evidence="1">
    <location>
        <begin position="466"/>
        <end position="491"/>
    </location>
</feature>
<dbReference type="CDD" id="cd14726">
    <property type="entry name" value="TraB_PrgY-like"/>
    <property type="match status" value="1"/>
</dbReference>
<protein>
    <recommendedName>
        <fullName evidence="4">TraB family protein</fullName>
    </recommendedName>
</protein>
<comment type="caution">
    <text evidence="2">The sequence shown here is derived from an EMBL/GenBank/DDBJ whole genome shotgun (WGS) entry which is preliminary data.</text>
</comment>
<feature type="region of interest" description="Disordered" evidence="1">
    <location>
        <begin position="374"/>
        <end position="421"/>
    </location>
</feature>
<feature type="compositionally biased region" description="Basic and acidic residues" evidence="1">
    <location>
        <begin position="385"/>
        <end position="398"/>
    </location>
</feature>
<dbReference type="InterPro" id="IPR046345">
    <property type="entry name" value="TraB_PrgY-like"/>
</dbReference>
<gene>
    <name evidence="2" type="ORF">AXG93_961s1230</name>
</gene>
<organism evidence="2 3">
    <name type="scientific">Marchantia polymorpha subsp. ruderalis</name>
    <dbReference type="NCBI Taxonomy" id="1480154"/>
    <lineage>
        <taxon>Eukaryota</taxon>
        <taxon>Viridiplantae</taxon>
        <taxon>Streptophyta</taxon>
        <taxon>Embryophyta</taxon>
        <taxon>Marchantiophyta</taxon>
        <taxon>Marchantiopsida</taxon>
        <taxon>Marchantiidae</taxon>
        <taxon>Marchantiales</taxon>
        <taxon>Marchantiaceae</taxon>
        <taxon>Marchantia</taxon>
    </lineage>
</organism>
<feature type="compositionally biased region" description="Basic and acidic residues" evidence="1">
    <location>
        <begin position="113"/>
        <end position="128"/>
    </location>
</feature>
<evidence type="ECO:0000313" key="2">
    <source>
        <dbReference type="EMBL" id="OAE23427.1"/>
    </source>
</evidence>
<dbReference type="EMBL" id="LVLJ01002841">
    <property type="protein sequence ID" value="OAE23427.1"/>
    <property type="molecule type" value="Genomic_DNA"/>
</dbReference>
<dbReference type="PANTHER" id="PTHR21530">
    <property type="entry name" value="PHEROMONE SHUTDOWN PROTEIN"/>
    <property type="match status" value="1"/>
</dbReference>
<evidence type="ECO:0008006" key="4">
    <source>
        <dbReference type="Google" id="ProtNLM"/>
    </source>
</evidence>
<feature type="region of interest" description="Disordered" evidence="1">
    <location>
        <begin position="270"/>
        <end position="289"/>
    </location>
</feature>
<name>A0A176VRW1_MARPO</name>
<dbReference type="Pfam" id="PF01963">
    <property type="entry name" value="TraB_PrgY_gumN"/>
    <property type="match status" value="1"/>
</dbReference>
<feature type="compositionally biased region" description="Basic residues" evidence="1">
    <location>
        <begin position="320"/>
        <end position="330"/>
    </location>
</feature>
<keyword evidence="3" id="KW-1185">Reference proteome</keyword>
<dbReference type="InterPro" id="IPR002816">
    <property type="entry name" value="TraB/PrgY/GumN_fam"/>
</dbReference>
<proteinExistence type="predicted"/>
<feature type="region of interest" description="Disordered" evidence="1">
    <location>
        <begin position="1"/>
        <end position="48"/>
    </location>
</feature>